<evidence type="ECO:0000256" key="7">
    <source>
        <dbReference type="ARBA" id="ARBA00023136"/>
    </source>
</evidence>
<keyword evidence="4" id="KW-0256">Endoplasmic reticulum</keyword>
<dbReference type="AlphaFoldDB" id="A0A024TJT7"/>
<dbReference type="OrthoDB" id="10261524at2759"/>
<evidence type="ECO:0000256" key="3">
    <source>
        <dbReference type="ARBA" id="ARBA00022692"/>
    </source>
</evidence>
<sequence>MHTFWTRANAVFMAAFTAMSIMCTMTTLTTFFHTPAPVVTKLELNQVHSLRNFRDKTDRAVLSFDLDADLSSVFNWNTKQLFVYVVAEYASRTNVVNQVVVWDAIVPTRHEAHLVRTNENVKYFLADQTNELRDADVTLKLKWDVMPVCGQLLQYGAGEASFRLPSEYFGSSTKSKH</sequence>
<evidence type="ECO:0000256" key="1">
    <source>
        <dbReference type="ARBA" id="ARBA00004648"/>
    </source>
</evidence>
<dbReference type="GeneID" id="20089008"/>
<protein>
    <recommendedName>
        <fullName evidence="8">Signal peptidase complex subunit 3</fullName>
    </recommendedName>
</protein>
<dbReference type="GO" id="GO:0045047">
    <property type="term" value="P:protein targeting to ER"/>
    <property type="evidence" value="ECO:0007669"/>
    <property type="project" value="TreeGrafter"/>
</dbReference>
<accession>A0A024TJT7</accession>
<proteinExistence type="inferred from homology"/>
<evidence type="ECO:0000256" key="8">
    <source>
        <dbReference type="ARBA" id="ARBA00029556"/>
    </source>
</evidence>
<name>A0A024TJT7_9STRA</name>
<keyword evidence="5" id="KW-0735">Signal-anchor</keyword>
<dbReference type="GO" id="GO:0006465">
    <property type="term" value="P:signal peptide processing"/>
    <property type="evidence" value="ECO:0007669"/>
    <property type="project" value="InterPro"/>
</dbReference>
<dbReference type="PANTHER" id="PTHR12804:SF0">
    <property type="entry name" value="SIGNAL PEPTIDASE COMPLEX SUBUNIT 3"/>
    <property type="match status" value="1"/>
</dbReference>
<keyword evidence="6 9" id="KW-1133">Transmembrane helix</keyword>
<dbReference type="VEuPathDB" id="FungiDB:H310_11958"/>
<dbReference type="GO" id="GO:0005787">
    <property type="term" value="C:signal peptidase complex"/>
    <property type="evidence" value="ECO:0007669"/>
    <property type="project" value="InterPro"/>
</dbReference>
<keyword evidence="7 9" id="KW-0472">Membrane</keyword>
<evidence type="ECO:0000256" key="9">
    <source>
        <dbReference type="SAM" id="Phobius"/>
    </source>
</evidence>
<organism evidence="10">
    <name type="scientific">Aphanomyces invadans</name>
    <dbReference type="NCBI Taxonomy" id="157072"/>
    <lineage>
        <taxon>Eukaryota</taxon>
        <taxon>Sar</taxon>
        <taxon>Stramenopiles</taxon>
        <taxon>Oomycota</taxon>
        <taxon>Saprolegniomycetes</taxon>
        <taxon>Saprolegniales</taxon>
        <taxon>Verrucalvaceae</taxon>
        <taxon>Aphanomyces</taxon>
    </lineage>
</organism>
<dbReference type="RefSeq" id="XP_008877070.1">
    <property type="nucleotide sequence ID" value="XM_008878848.1"/>
</dbReference>
<feature type="transmembrane region" description="Helical" evidence="9">
    <location>
        <begin position="12"/>
        <end position="32"/>
    </location>
</feature>
<evidence type="ECO:0000256" key="4">
    <source>
        <dbReference type="ARBA" id="ARBA00022824"/>
    </source>
</evidence>
<gene>
    <name evidence="10" type="ORF">H310_11958</name>
</gene>
<evidence type="ECO:0000313" key="10">
    <source>
        <dbReference type="EMBL" id="ETV94308.1"/>
    </source>
</evidence>
<keyword evidence="3 9" id="KW-0812">Transmembrane</keyword>
<dbReference type="InterPro" id="IPR007653">
    <property type="entry name" value="SPC3"/>
</dbReference>
<dbReference type="Pfam" id="PF04573">
    <property type="entry name" value="SPC22"/>
    <property type="match status" value="1"/>
</dbReference>
<evidence type="ECO:0000256" key="5">
    <source>
        <dbReference type="ARBA" id="ARBA00022968"/>
    </source>
</evidence>
<dbReference type="PIRSF" id="PIRSF016089">
    <property type="entry name" value="SPC22"/>
    <property type="match status" value="1"/>
</dbReference>
<evidence type="ECO:0000256" key="2">
    <source>
        <dbReference type="ARBA" id="ARBA00009289"/>
    </source>
</evidence>
<reference evidence="10" key="1">
    <citation type="submission" date="2013-12" db="EMBL/GenBank/DDBJ databases">
        <title>The Genome Sequence of Aphanomyces invadans NJM9701.</title>
        <authorList>
            <consortium name="The Broad Institute Genomics Platform"/>
            <person name="Russ C."/>
            <person name="Tyler B."/>
            <person name="van West P."/>
            <person name="Dieguez-Uribeondo J."/>
            <person name="Young S.K."/>
            <person name="Zeng Q."/>
            <person name="Gargeya S."/>
            <person name="Fitzgerald M."/>
            <person name="Abouelleil A."/>
            <person name="Alvarado L."/>
            <person name="Chapman S.B."/>
            <person name="Gainer-Dewar J."/>
            <person name="Goldberg J."/>
            <person name="Griggs A."/>
            <person name="Gujja S."/>
            <person name="Hansen M."/>
            <person name="Howarth C."/>
            <person name="Imamovic A."/>
            <person name="Ireland A."/>
            <person name="Larimer J."/>
            <person name="McCowan C."/>
            <person name="Murphy C."/>
            <person name="Pearson M."/>
            <person name="Poon T.W."/>
            <person name="Priest M."/>
            <person name="Roberts A."/>
            <person name="Saif S."/>
            <person name="Shea T."/>
            <person name="Sykes S."/>
            <person name="Wortman J."/>
            <person name="Nusbaum C."/>
            <person name="Birren B."/>
        </authorList>
    </citation>
    <scope>NUCLEOTIDE SEQUENCE [LARGE SCALE GENOMIC DNA]</scope>
    <source>
        <strain evidence="10">NJM9701</strain>
    </source>
</reference>
<dbReference type="PANTHER" id="PTHR12804">
    <property type="entry name" value="MICROSOMAL SIGNAL PEPTIDASE 23 KD SUBUNIT SPC22/23"/>
    <property type="match status" value="1"/>
</dbReference>
<comment type="similarity">
    <text evidence="2">Belongs to the SPCS3 family.</text>
</comment>
<dbReference type="eggNOG" id="KOG3372">
    <property type="taxonomic scope" value="Eukaryota"/>
</dbReference>
<comment type="subcellular location">
    <subcellularLocation>
        <location evidence="1">Endoplasmic reticulum membrane</location>
        <topology evidence="1">Single-pass type II membrane protein</topology>
    </subcellularLocation>
</comment>
<dbReference type="EMBL" id="KI913986">
    <property type="protein sequence ID" value="ETV94308.1"/>
    <property type="molecule type" value="Genomic_DNA"/>
</dbReference>
<evidence type="ECO:0000256" key="6">
    <source>
        <dbReference type="ARBA" id="ARBA00022989"/>
    </source>
</evidence>
<dbReference type="STRING" id="157072.A0A024TJT7"/>